<dbReference type="GO" id="GO:0003677">
    <property type="term" value="F:DNA binding"/>
    <property type="evidence" value="ECO:0007669"/>
    <property type="project" value="UniProtKB-KW"/>
</dbReference>
<dbReference type="InterPro" id="IPR050336">
    <property type="entry name" value="Chromosome_partition/occlusion"/>
</dbReference>
<dbReference type="FunFam" id="3.90.1530.30:FF:000001">
    <property type="entry name" value="Chromosome partitioning protein ParB"/>
    <property type="match status" value="1"/>
</dbReference>
<dbReference type="SUPFAM" id="SSF109709">
    <property type="entry name" value="KorB DNA-binding domain-like"/>
    <property type="match status" value="1"/>
</dbReference>
<dbReference type="Gene3D" id="1.10.10.2830">
    <property type="match status" value="1"/>
</dbReference>
<comment type="caution">
    <text evidence="6">The sequence shown here is derived from an EMBL/GenBank/DDBJ whole genome shotgun (WGS) entry which is preliminary data.</text>
</comment>
<keyword evidence="7" id="KW-1185">Reference proteome</keyword>
<evidence type="ECO:0000313" key="6">
    <source>
        <dbReference type="EMBL" id="MBC8560379.1"/>
    </source>
</evidence>
<organism evidence="6 7">
    <name type="scientific">Fumia xinanensis</name>
    <dbReference type="NCBI Taxonomy" id="2763659"/>
    <lineage>
        <taxon>Bacteria</taxon>
        <taxon>Bacillati</taxon>
        <taxon>Bacillota</taxon>
        <taxon>Clostridia</taxon>
        <taxon>Eubacteriales</taxon>
        <taxon>Oscillospiraceae</taxon>
        <taxon>Fumia</taxon>
    </lineage>
</organism>
<accession>A0A926E593</accession>
<dbReference type="Pfam" id="PF02195">
    <property type="entry name" value="ParB_N"/>
    <property type="match status" value="1"/>
</dbReference>
<dbReference type="InterPro" id="IPR003115">
    <property type="entry name" value="ParB_N"/>
</dbReference>
<dbReference type="Gene3D" id="3.90.1530.30">
    <property type="match status" value="1"/>
</dbReference>
<dbReference type="NCBIfam" id="TIGR00180">
    <property type="entry name" value="parB_part"/>
    <property type="match status" value="1"/>
</dbReference>
<dbReference type="Pfam" id="PF17762">
    <property type="entry name" value="HTH_ParB"/>
    <property type="match status" value="1"/>
</dbReference>
<dbReference type="SUPFAM" id="SSF110849">
    <property type="entry name" value="ParB/Sulfiredoxin"/>
    <property type="match status" value="1"/>
</dbReference>
<dbReference type="GO" id="GO:0009295">
    <property type="term" value="C:nucleoid"/>
    <property type="evidence" value="ECO:0007669"/>
    <property type="project" value="UniProtKB-SubCell"/>
</dbReference>
<gene>
    <name evidence="6" type="ORF">H8710_09930</name>
</gene>
<dbReference type="SMART" id="SM00470">
    <property type="entry name" value="ParB"/>
    <property type="match status" value="1"/>
</dbReference>
<dbReference type="Proteomes" id="UP000610760">
    <property type="component" value="Unassembled WGS sequence"/>
</dbReference>
<dbReference type="EMBL" id="JACRSV010000003">
    <property type="protein sequence ID" value="MBC8560379.1"/>
    <property type="molecule type" value="Genomic_DNA"/>
</dbReference>
<name>A0A926E593_9FIRM</name>
<comment type="similarity">
    <text evidence="2">Belongs to the ParB family.</text>
</comment>
<dbReference type="AlphaFoldDB" id="A0A926E593"/>
<dbReference type="RefSeq" id="WP_249295383.1">
    <property type="nucleotide sequence ID" value="NZ_JACRSV010000003.1"/>
</dbReference>
<protein>
    <submittedName>
        <fullName evidence="6">ParB/RepB/Spo0J family partition protein</fullName>
    </submittedName>
</protein>
<keyword evidence="4" id="KW-0238">DNA-binding</keyword>
<evidence type="ECO:0000256" key="1">
    <source>
        <dbReference type="ARBA" id="ARBA00004453"/>
    </source>
</evidence>
<dbReference type="InterPro" id="IPR036086">
    <property type="entry name" value="ParB/Sulfiredoxin_sf"/>
</dbReference>
<evidence type="ECO:0000256" key="3">
    <source>
        <dbReference type="ARBA" id="ARBA00022829"/>
    </source>
</evidence>
<dbReference type="CDD" id="cd16393">
    <property type="entry name" value="SPO0J_N"/>
    <property type="match status" value="1"/>
</dbReference>
<dbReference type="PANTHER" id="PTHR33375:SF1">
    <property type="entry name" value="CHROMOSOME-PARTITIONING PROTEIN PARB-RELATED"/>
    <property type="match status" value="1"/>
</dbReference>
<keyword evidence="3" id="KW-0159">Chromosome partition</keyword>
<evidence type="ECO:0000259" key="5">
    <source>
        <dbReference type="SMART" id="SM00470"/>
    </source>
</evidence>
<dbReference type="PANTHER" id="PTHR33375">
    <property type="entry name" value="CHROMOSOME-PARTITIONING PROTEIN PARB-RELATED"/>
    <property type="match status" value="1"/>
</dbReference>
<evidence type="ECO:0000256" key="2">
    <source>
        <dbReference type="ARBA" id="ARBA00006295"/>
    </source>
</evidence>
<dbReference type="GO" id="GO:0045881">
    <property type="term" value="P:positive regulation of sporulation resulting in formation of a cellular spore"/>
    <property type="evidence" value="ECO:0007669"/>
    <property type="project" value="TreeGrafter"/>
</dbReference>
<dbReference type="GO" id="GO:0005694">
    <property type="term" value="C:chromosome"/>
    <property type="evidence" value="ECO:0007669"/>
    <property type="project" value="TreeGrafter"/>
</dbReference>
<proteinExistence type="inferred from homology"/>
<sequence length="287" mass="31849">MAKKSGLGKGLDALFFDNDSEGKQDGGAMMVRLSEIEPNKAQPRKTFDENALAELADSIREHGIIQPLLVRKLDSGGFQLVAGERRWRASRMIGLDEVPVVVKDLSDTEVMELGLIENLQREDLNPLEEAAGYKELMATYGLTQDQVSKRVGKSRSAIANSLRLLNLPDQVRPYLMNGQLSMGHAKALLSLNNELAIVSAAKEVVEKGLSVREVEKLASRKSAESLETQSVRKERRKKDHYLDEMEIAMNEELGRKVEIIPDGDGGMLKIAFYNKEDLASLAEKLTK</sequence>
<evidence type="ECO:0000313" key="7">
    <source>
        <dbReference type="Proteomes" id="UP000610760"/>
    </source>
</evidence>
<dbReference type="FunFam" id="1.10.10.2830:FF:000001">
    <property type="entry name" value="Chromosome partitioning protein ParB"/>
    <property type="match status" value="1"/>
</dbReference>
<comment type="subcellular location">
    <subcellularLocation>
        <location evidence="1">Cytoplasm</location>
        <location evidence="1">Nucleoid</location>
    </subcellularLocation>
</comment>
<reference evidence="6" key="1">
    <citation type="submission" date="2020-08" db="EMBL/GenBank/DDBJ databases">
        <title>Genome public.</title>
        <authorList>
            <person name="Liu C."/>
            <person name="Sun Q."/>
        </authorList>
    </citation>
    <scope>NUCLEOTIDE SEQUENCE</scope>
    <source>
        <strain evidence="6">NSJ-33</strain>
    </source>
</reference>
<evidence type="ECO:0000256" key="4">
    <source>
        <dbReference type="ARBA" id="ARBA00023125"/>
    </source>
</evidence>
<dbReference type="GO" id="GO:0007059">
    <property type="term" value="P:chromosome segregation"/>
    <property type="evidence" value="ECO:0007669"/>
    <property type="project" value="UniProtKB-KW"/>
</dbReference>
<dbReference type="InterPro" id="IPR041468">
    <property type="entry name" value="HTH_ParB/Spo0J"/>
</dbReference>
<feature type="domain" description="ParB-like N-terminal" evidence="5">
    <location>
        <begin position="29"/>
        <end position="119"/>
    </location>
</feature>
<dbReference type="InterPro" id="IPR004437">
    <property type="entry name" value="ParB/RepB/Spo0J"/>
</dbReference>